<dbReference type="EMBL" id="FQVN01000003">
    <property type="protein sequence ID" value="SHF29103.1"/>
    <property type="molecule type" value="Genomic_DNA"/>
</dbReference>
<reference evidence="1 2" key="1">
    <citation type="submission" date="2016-11" db="EMBL/GenBank/DDBJ databases">
        <authorList>
            <person name="Jaros S."/>
            <person name="Januszkiewicz K."/>
            <person name="Wedrychowicz H."/>
        </authorList>
    </citation>
    <scope>NUCLEOTIDE SEQUENCE [LARGE SCALE GENOMIC DNA]</scope>
    <source>
        <strain evidence="1 2">DSM 44523</strain>
    </source>
</reference>
<dbReference type="AlphaFoldDB" id="A0A1M5AFS0"/>
<sequence>MSTEQATRIAVGPIRAVNENEYVATVDGGEHRVLLPHWLLAKLVAREYCQDELDGPRAVEAAVRALVEVHPGRPLPDVIEVDRLVRAEHDYLDHLASRLCRH</sequence>
<protein>
    <submittedName>
        <fullName evidence="1">Uncharacterized protein</fullName>
    </submittedName>
</protein>
<accession>A0A1M5AFS0</accession>
<evidence type="ECO:0000313" key="1">
    <source>
        <dbReference type="EMBL" id="SHF29103.1"/>
    </source>
</evidence>
<dbReference type="RefSeq" id="WP_073481243.1">
    <property type="nucleotide sequence ID" value="NZ_FQVN01000003.1"/>
</dbReference>
<dbReference type="STRING" id="2017.SAMN05444320_10398"/>
<dbReference type="Proteomes" id="UP000184501">
    <property type="component" value="Unassembled WGS sequence"/>
</dbReference>
<name>A0A1M5AFS0_STRHI</name>
<organism evidence="1 2">
    <name type="scientific">Streptoalloteichus hindustanus</name>
    <dbReference type="NCBI Taxonomy" id="2017"/>
    <lineage>
        <taxon>Bacteria</taxon>
        <taxon>Bacillati</taxon>
        <taxon>Actinomycetota</taxon>
        <taxon>Actinomycetes</taxon>
        <taxon>Pseudonocardiales</taxon>
        <taxon>Pseudonocardiaceae</taxon>
        <taxon>Streptoalloteichus</taxon>
    </lineage>
</organism>
<keyword evidence="2" id="KW-1185">Reference proteome</keyword>
<proteinExistence type="predicted"/>
<evidence type="ECO:0000313" key="2">
    <source>
        <dbReference type="Proteomes" id="UP000184501"/>
    </source>
</evidence>
<gene>
    <name evidence="1" type="ORF">SAMN05444320_10398</name>
</gene>